<reference evidence="2" key="1">
    <citation type="submission" date="2014-09" db="EMBL/GenBank/DDBJ databases">
        <authorList>
            <person name="Magalhaes I.L.F."/>
            <person name="Oliveira U."/>
            <person name="Santos F.R."/>
            <person name="Vidigal T.H.D.A."/>
            <person name="Brescovit A.D."/>
            <person name="Santos A.J."/>
        </authorList>
    </citation>
    <scope>NUCLEOTIDE SEQUENCE</scope>
    <source>
        <tissue evidence="2">Shoot tissue taken approximately 20 cm above the soil surface</tissue>
    </source>
</reference>
<proteinExistence type="predicted"/>
<dbReference type="EMBL" id="GBRH01271162">
    <property type="protein sequence ID" value="JAD26733.1"/>
    <property type="molecule type" value="Transcribed_RNA"/>
</dbReference>
<protein>
    <submittedName>
        <fullName evidence="2">Uncharacterized protein</fullName>
    </submittedName>
</protein>
<dbReference type="AlphaFoldDB" id="A0A0A8YMC6"/>
<feature type="region of interest" description="Disordered" evidence="1">
    <location>
        <begin position="1"/>
        <end position="53"/>
    </location>
</feature>
<evidence type="ECO:0000256" key="1">
    <source>
        <dbReference type="SAM" id="MobiDB-lite"/>
    </source>
</evidence>
<name>A0A0A8YMC6_ARUDO</name>
<feature type="compositionally biased region" description="Low complexity" evidence="1">
    <location>
        <begin position="41"/>
        <end position="53"/>
    </location>
</feature>
<sequence length="53" mass="5637">MQARAASGPTRRGGGGRKNRALLPGARPRAPRTRSGRRQQRPTGTSPTRSTSP</sequence>
<organism evidence="2">
    <name type="scientific">Arundo donax</name>
    <name type="common">Giant reed</name>
    <name type="synonym">Donax arundinaceus</name>
    <dbReference type="NCBI Taxonomy" id="35708"/>
    <lineage>
        <taxon>Eukaryota</taxon>
        <taxon>Viridiplantae</taxon>
        <taxon>Streptophyta</taxon>
        <taxon>Embryophyta</taxon>
        <taxon>Tracheophyta</taxon>
        <taxon>Spermatophyta</taxon>
        <taxon>Magnoliopsida</taxon>
        <taxon>Liliopsida</taxon>
        <taxon>Poales</taxon>
        <taxon>Poaceae</taxon>
        <taxon>PACMAD clade</taxon>
        <taxon>Arundinoideae</taxon>
        <taxon>Arundineae</taxon>
        <taxon>Arundo</taxon>
    </lineage>
</organism>
<reference evidence="2" key="2">
    <citation type="journal article" date="2015" name="Data Brief">
        <title>Shoot transcriptome of the giant reed, Arundo donax.</title>
        <authorList>
            <person name="Barrero R.A."/>
            <person name="Guerrero F.D."/>
            <person name="Moolhuijzen P."/>
            <person name="Goolsby J.A."/>
            <person name="Tidwell J."/>
            <person name="Bellgard S.E."/>
            <person name="Bellgard M.I."/>
        </authorList>
    </citation>
    <scope>NUCLEOTIDE SEQUENCE</scope>
    <source>
        <tissue evidence="2">Shoot tissue taken approximately 20 cm above the soil surface</tissue>
    </source>
</reference>
<evidence type="ECO:0000313" key="2">
    <source>
        <dbReference type="EMBL" id="JAD26733.1"/>
    </source>
</evidence>
<feature type="compositionally biased region" description="Basic residues" evidence="1">
    <location>
        <begin position="29"/>
        <end position="40"/>
    </location>
</feature>
<accession>A0A0A8YMC6</accession>